<organism evidence="1 3">
    <name type="scientific">Halanaerobium saccharolyticum</name>
    <dbReference type="NCBI Taxonomy" id="43595"/>
    <lineage>
        <taxon>Bacteria</taxon>
        <taxon>Bacillati</taxon>
        <taxon>Bacillota</taxon>
        <taxon>Clostridia</taxon>
        <taxon>Halanaerobiales</taxon>
        <taxon>Halanaerobiaceae</taxon>
        <taxon>Halanaerobium</taxon>
    </lineage>
</organism>
<dbReference type="AlphaFoldDB" id="A0A2T5RG69"/>
<dbReference type="EMBL" id="QAXS01000040">
    <property type="protein sequence ID" value="PTV93463.1"/>
    <property type="molecule type" value="Genomic_DNA"/>
</dbReference>
<protein>
    <submittedName>
        <fullName evidence="1">Uncharacterized protein</fullName>
    </submittedName>
</protein>
<proteinExistence type="predicted"/>
<evidence type="ECO:0000313" key="4">
    <source>
        <dbReference type="Proteomes" id="UP000295176"/>
    </source>
</evidence>
<evidence type="ECO:0000313" key="1">
    <source>
        <dbReference type="EMBL" id="PTV93463.1"/>
    </source>
</evidence>
<dbReference type="EMBL" id="SNXX01000026">
    <property type="protein sequence ID" value="TDP89102.1"/>
    <property type="molecule type" value="Genomic_DNA"/>
</dbReference>
<name>A0A2T5RG69_9FIRM</name>
<evidence type="ECO:0000313" key="3">
    <source>
        <dbReference type="Proteomes" id="UP000244089"/>
    </source>
</evidence>
<sequence length="48" mass="5796">MEKNDYSLKITKQAYNDLDNAFYLINEDKKDVVIMRFLSGKQKYQDFI</sequence>
<dbReference type="RefSeq" id="WP_166637171.1">
    <property type="nucleotide sequence ID" value="NZ_QAXS01000040.1"/>
</dbReference>
<dbReference type="Proteomes" id="UP000244089">
    <property type="component" value="Unassembled WGS sequence"/>
</dbReference>
<reference evidence="1 3" key="1">
    <citation type="submission" date="2018-04" db="EMBL/GenBank/DDBJ databases">
        <title>Subsurface microbial communities from deep shales in Ohio and West Virginia, USA.</title>
        <authorList>
            <person name="Wrighton K."/>
        </authorList>
    </citation>
    <scope>NUCLEOTIDE SEQUENCE [LARGE SCALE GENOMIC DNA]</scope>
    <source>
        <strain evidence="2 4">MSL 7</strain>
        <strain evidence="1 3">WC1</strain>
    </source>
</reference>
<comment type="caution">
    <text evidence="1">The sequence shown here is derived from an EMBL/GenBank/DDBJ whole genome shotgun (WGS) entry which is preliminary data.</text>
</comment>
<dbReference type="Proteomes" id="UP000295176">
    <property type="component" value="Unassembled WGS sequence"/>
</dbReference>
<evidence type="ECO:0000313" key="2">
    <source>
        <dbReference type="EMBL" id="TDP89102.1"/>
    </source>
</evidence>
<accession>A0A2T5RG69</accession>
<gene>
    <name evidence="2" type="ORF">C7957_12622</name>
    <name evidence="1" type="ORF">C8C76_1406</name>
</gene>